<reference evidence="2" key="2">
    <citation type="submission" date="2015-01" db="EMBL/GenBank/DDBJ databases">
        <title>Evolutionary Origins and Diversification of the Mycorrhizal Mutualists.</title>
        <authorList>
            <consortium name="DOE Joint Genome Institute"/>
            <consortium name="Mycorrhizal Genomics Consortium"/>
            <person name="Kohler A."/>
            <person name="Kuo A."/>
            <person name="Nagy L.G."/>
            <person name="Floudas D."/>
            <person name="Copeland A."/>
            <person name="Barry K.W."/>
            <person name="Cichocki N."/>
            <person name="Veneault-Fourrey C."/>
            <person name="LaButti K."/>
            <person name="Lindquist E.A."/>
            <person name="Lipzen A."/>
            <person name="Lundell T."/>
            <person name="Morin E."/>
            <person name="Murat C."/>
            <person name="Riley R."/>
            <person name="Ohm R."/>
            <person name="Sun H."/>
            <person name="Tunlid A."/>
            <person name="Henrissat B."/>
            <person name="Grigoriev I.V."/>
            <person name="Hibbett D.S."/>
            <person name="Martin F."/>
        </authorList>
    </citation>
    <scope>NUCLEOTIDE SEQUENCE [LARGE SCALE GENOMIC DNA]</scope>
    <source>
        <strain evidence="2">F 1598</strain>
    </source>
</reference>
<dbReference type="SUPFAM" id="SSF52047">
    <property type="entry name" value="RNI-like"/>
    <property type="match status" value="1"/>
</dbReference>
<evidence type="ECO:0000313" key="2">
    <source>
        <dbReference type="Proteomes" id="UP000054166"/>
    </source>
</evidence>
<dbReference type="Gene3D" id="3.80.10.10">
    <property type="entry name" value="Ribonuclease Inhibitor"/>
    <property type="match status" value="1"/>
</dbReference>
<dbReference type="EMBL" id="KN832986">
    <property type="protein sequence ID" value="KIM84932.1"/>
    <property type="molecule type" value="Genomic_DNA"/>
</dbReference>
<dbReference type="Proteomes" id="UP000054166">
    <property type="component" value="Unassembled WGS sequence"/>
</dbReference>
<protein>
    <recommendedName>
        <fullName evidence="3">F-box domain-containing protein</fullName>
    </recommendedName>
</protein>
<dbReference type="InParanoid" id="A0A0C3C5I7"/>
<accession>A0A0C3C5I7</accession>
<dbReference type="InterPro" id="IPR032675">
    <property type="entry name" value="LRR_dom_sf"/>
</dbReference>
<evidence type="ECO:0000313" key="1">
    <source>
        <dbReference type="EMBL" id="KIM84932.1"/>
    </source>
</evidence>
<dbReference type="OrthoDB" id="3543113at2759"/>
<sequence length="473" mass="53142">MHHCLEITEILKTIFNNFGFSASRRDLYALALVSKAFHEPALDVLWELQDCILPLIKTFPVEVWEQSGNPSTLSFQRPLVATDIVRFRFYGRRMKTLHITDQVFRMYVSEQAPGLATLTIFSALRAKSPHVQDFNIHGGQFSRNVLTPHISISLCGFLRLHTIHCSEVALTHEAIVHLVSLPTLYEVDIYISNGPINITEPHSPFPALRLLTLNGDSITPHIEFVKKFVRSALLQSFSICVANPPSSAELGQMFSLLVAHSAPEHLTSIEVRHPDYIGYGDDSPSLLNARDFEPLTKFTNLECISIETECTVENFDDSFLETLAWTKLHHLAFTNCWSTSPPSQCTLRGILHLALHCPDLTSLSIPFQASAEISWNGRPGGGVVNEHLQELDVGQSPITDPRAVASFLSDIFPRLKCIVAWDNFDPDNPTEVANRKRWMEMIQLFESFVAIRNEERAWAAAAGGRSKLEMRVD</sequence>
<reference evidence="1 2" key="1">
    <citation type="submission" date="2014-04" db="EMBL/GenBank/DDBJ databases">
        <authorList>
            <consortium name="DOE Joint Genome Institute"/>
            <person name="Kuo A."/>
            <person name="Tarkka M."/>
            <person name="Buscot F."/>
            <person name="Kohler A."/>
            <person name="Nagy L.G."/>
            <person name="Floudas D."/>
            <person name="Copeland A."/>
            <person name="Barry K.W."/>
            <person name="Cichocki N."/>
            <person name="Veneault-Fourrey C."/>
            <person name="LaButti K."/>
            <person name="Lindquist E.A."/>
            <person name="Lipzen A."/>
            <person name="Lundell T."/>
            <person name="Morin E."/>
            <person name="Murat C."/>
            <person name="Sun H."/>
            <person name="Tunlid A."/>
            <person name="Henrissat B."/>
            <person name="Grigoriev I.V."/>
            <person name="Hibbett D.S."/>
            <person name="Martin F."/>
            <person name="Nordberg H.P."/>
            <person name="Cantor M.N."/>
            <person name="Hua S.X."/>
        </authorList>
    </citation>
    <scope>NUCLEOTIDE SEQUENCE [LARGE SCALE GENOMIC DNA]</scope>
    <source>
        <strain evidence="1 2">F 1598</strain>
    </source>
</reference>
<dbReference type="HOGENOM" id="CLU_021164_0_0_1"/>
<proteinExistence type="predicted"/>
<dbReference type="AlphaFoldDB" id="A0A0C3C5I7"/>
<organism evidence="1 2">
    <name type="scientific">Piloderma croceum (strain F 1598)</name>
    <dbReference type="NCBI Taxonomy" id="765440"/>
    <lineage>
        <taxon>Eukaryota</taxon>
        <taxon>Fungi</taxon>
        <taxon>Dikarya</taxon>
        <taxon>Basidiomycota</taxon>
        <taxon>Agaricomycotina</taxon>
        <taxon>Agaricomycetes</taxon>
        <taxon>Agaricomycetidae</taxon>
        <taxon>Atheliales</taxon>
        <taxon>Atheliaceae</taxon>
        <taxon>Piloderma</taxon>
    </lineage>
</organism>
<name>A0A0C3C5I7_PILCF</name>
<evidence type="ECO:0008006" key="3">
    <source>
        <dbReference type="Google" id="ProtNLM"/>
    </source>
</evidence>
<gene>
    <name evidence="1" type="ORF">PILCRDRAFT_87278</name>
</gene>
<keyword evidence="2" id="KW-1185">Reference proteome</keyword>